<keyword evidence="5" id="KW-0508">mRNA splicing</keyword>
<dbReference type="RefSeq" id="XP_001838007.2">
    <property type="nucleotide sequence ID" value="XM_001837955.2"/>
</dbReference>
<comment type="caution">
    <text evidence="8">The sequence shown here is derived from an EMBL/GenBank/DDBJ whole genome shotgun (WGS) entry which is preliminary data.</text>
</comment>
<accession>A8P120</accession>
<evidence type="ECO:0000256" key="3">
    <source>
        <dbReference type="ARBA" id="ARBA00022664"/>
    </source>
</evidence>
<dbReference type="Pfam" id="PF06246">
    <property type="entry name" value="Isy1"/>
    <property type="match status" value="1"/>
</dbReference>
<dbReference type="AlphaFoldDB" id="A8P120"/>
<evidence type="ECO:0000256" key="4">
    <source>
        <dbReference type="ARBA" id="ARBA00022728"/>
    </source>
</evidence>
<evidence type="ECO:0000256" key="2">
    <source>
        <dbReference type="ARBA" id="ARBA00007002"/>
    </source>
</evidence>
<dbReference type="FunFam" id="1.10.287.660:FF:000001">
    <property type="entry name" value="pre-mRNA-splicing factor ISY1 homolog"/>
    <property type="match status" value="1"/>
</dbReference>
<dbReference type="VEuPathDB" id="FungiDB:CC1G_07497"/>
<dbReference type="SUPFAM" id="SSF140102">
    <property type="entry name" value="ISY1 domain-like"/>
    <property type="match status" value="1"/>
</dbReference>
<name>A8P120_COPC7</name>
<feature type="compositionally biased region" description="Polar residues" evidence="7">
    <location>
        <begin position="293"/>
        <end position="306"/>
    </location>
</feature>
<dbReference type="STRING" id="240176.A8P120"/>
<evidence type="ECO:0000313" key="8">
    <source>
        <dbReference type="EMBL" id="EAU83762.2"/>
    </source>
</evidence>
<evidence type="ECO:0000256" key="1">
    <source>
        <dbReference type="ARBA" id="ARBA00004123"/>
    </source>
</evidence>
<keyword evidence="4" id="KW-0747">Spliceosome</keyword>
<dbReference type="GO" id="GO:0071014">
    <property type="term" value="C:post-mRNA release spliceosomal complex"/>
    <property type="evidence" value="ECO:0007669"/>
    <property type="project" value="UniProtKB-ARBA"/>
</dbReference>
<sequence>MTVRNAIRLRVAPASSSPAFSRLPTNAYPAAVVQHISRSSKMARNEEKAQSMLYRFREAQAAELGLGTRADRRPRVASTCKSLRECERWRGEILREISRKVSKIQDAGLTDYEVRDLNDEINKLLREKRHWENQIIALGGANYRRNVAMLDEDGKEVPGTKGYKYFGRAKDLPGVRELFQSRKTEEEEENRVFAHYKRFLNQGPAYYGDLDESNPKLLEYEQTAEEEDWEEACLNVYGALGLPAEDIPKLPRPEATAEHPESTSSSAASKRKADSQDSEDAEMDDASKRTKTENAPPSGTSSTASDNDVARAHAQAAASYIPFLQPENLLPPKLPSREEMEKVLLDLRKKALVEEYFGNEANGS</sequence>
<keyword evidence="3" id="KW-0507">mRNA processing</keyword>
<dbReference type="Gene3D" id="1.10.287.660">
    <property type="entry name" value="Helix hairpin bin"/>
    <property type="match status" value="1"/>
</dbReference>
<evidence type="ECO:0000313" key="9">
    <source>
        <dbReference type="Proteomes" id="UP000001861"/>
    </source>
</evidence>
<protein>
    <submittedName>
        <fullName evidence="8">Pre-mRNA-splicing factor ISY1</fullName>
    </submittedName>
</protein>
<dbReference type="GO" id="GO:0000974">
    <property type="term" value="C:Prp19 complex"/>
    <property type="evidence" value="ECO:0007669"/>
    <property type="project" value="UniProtKB-ARBA"/>
</dbReference>
<dbReference type="GeneID" id="6014571"/>
<feature type="compositionally biased region" description="Basic and acidic residues" evidence="7">
    <location>
        <begin position="246"/>
        <end position="261"/>
    </location>
</feature>
<feature type="region of interest" description="Disordered" evidence="7">
    <location>
        <begin position="245"/>
        <end position="313"/>
    </location>
</feature>
<dbReference type="KEGG" id="cci:CC1G_07497"/>
<dbReference type="EMBL" id="AACS02000006">
    <property type="protein sequence ID" value="EAU83762.2"/>
    <property type="molecule type" value="Genomic_DNA"/>
</dbReference>
<dbReference type="Proteomes" id="UP000001861">
    <property type="component" value="Unassembled WGS sequence"/>
</dbReference>
<keyword evidence="6" id="KW-0539">Nucleus</keyword>
<dbReference type="GO" id="GO:0000350">
    <property type="term" value="P:generation of catalytic spliceosome for second transesterification step"/>
    <property type="evidence" value="ECO:0007669"/>
    <property type="project" value="InterPro"/>
</dbReference>
<proteinExistence type="inferred from homology"/>
<comment type="subcellular location">
    <subcellularLocation>
        <location evidence="1">Nucleus</location>
    </subcellularLocation>
</comment>
<dbReference type="eggNOG" id="KOG3068">
    <property type="taxonomic scope" value="Eukaryota"/>
</dbReference>
<gene>
    <name evidence="8" type="ORF">CC1G_07497</name>
</gene>
<dbReference type="HOGENOM" id="CLU_043453_0_1_1"/>
<comment type="similarity">
    <text evidence="2">Belongs to the ISY1 family.</text>
</comment>
<dbReference type="InParanoid" id="A8P120"/>
<dbReference type="InterPro" id="IPR037200">
    <property type="entry name" value="Isy1_sf"/>
</dbReference>
<organism evidence="8 9">
    <name type="scientific">Coprinopsis cinerea (strain Okayama-7 / 130 / ATCC MYA-4618 / FGSC 9003)</name>
    <name type="common">Inky cap fungus</name>
    <name type="synonym">Hormographiella aspergillata</name>
    <dbReference type="NCBI Taxonomy" id="240176"/>
    <lineage>
        <taxon>Eukaryota</taxon>
        <taxon>Fungi</taxon>
        <taxon>Dikarya</taxon>
        <taxon>Basidiomycota</taxon>
        <taxon>Agaricomycotina</taxon>
        <taxon>Agaricomycetes</taxon>
        <taxon>Agaricomycetidae</taxon>
        <taxon>Agaricales</taxon>
        <taxon>Agaricineae</taxon>
        <taxon>Psathyrellaceae</taxon>
        <taxon>Coprinopsis</taxon>
    </lineage>
</organism>
<keyword evidence="9" id="KW-1185">Reference proteome</keyword>
<evidence type="ECO:0000256" key="6">
    <source>
        <dbReference type="ARBA" id="ARBA00023242"/>
    </source>
</evidence>
<dbReference type="OMA" id="WEDAYTH"/>
<evidence type="ECO:0000256" key="7">
    <source>
        <dbReference type="SAM" id="MobiDB-lite"/>
    </source>
</evidence>
<dbReference type="OrthoDB" id="1739576at2759"/>
<dbReference type="InterPro" id="IPR009360">
    <property type="entry name" value="Isy1"/>
</dbReference>
<reference evidence="8 9" key="1">
    <citation type="journal article" date="2010" name="Proc. Natl. Acad. Sci. U.S.A.">
        <title>Insights into evolution of multicellular fungi from the assembled chromosomes of the mushroom Coprinopsis cinerea (Coprinus cinereus).</title>
        <authorList>
            <person name="Stajich J.E."/>
            <person name="Wilke S.K."/>
            <person name="Ahren D."/>
            <person name="Au C.H."/>
            <person name="Birren B.W."/>
            <person name="Borodovsky M."/>
            <person name="Burns C."/>
            <person name="Canback B."/>
            <person name="Casselton L.A."/>
            <person name="Cheng C.K."/>
            <person name="Deng J."/>
            <person name="Dietrich F.S."/>
            <person name="Fargo D.C."/>
            <person name="Farman M.L."/>
            <person name="Gathman A.C."/>
            <person name="Goldberg J."/>
            <person name="Guigo R."/>
            <person name="Hoegger P.J."/>
            <person name="Hooker J.B."/>
            <person name="Huggins A."/>
            <person name="James T.Y."/>
            <person name="Kamada T."/>
            <person name="Kilaru S."/>
            <person name="Kodira C."/>
            <person name="Kues U."/>
            <person name="Kupfer D."/>
            <person name="Kwan H.S."/>
            <person name="Lomsadze A."/>
            <person name="Li W."/>
            <person name="Lilly W.W."/>
            <person name="Ma L.J."/>
            <person name="Mackey A.J."/>
            <person name="Manning G."/>
            <person name="Martin F."/>
            <person name="Muraguchi H."/>
            <person name="Natvig D.O."/>
            <person name="Palmerini H."/>
            <person name="Ramesh M.A."/>
            <person name="Rehmeyer C.J."/>
            <person name="Roe B.A."/>
            <person name="Shenoy N."/>
            <person name="Stanke M."/>
            <person name="Ter-Hovhannisyan V."/>
            <person name="Tunlid A."/>
            <person name="Velagapudi R."/>
            <person name="Vision T.J."/>
            <person name="Zeng Q."/>
            <person name="Zolan M.E."/>
            <person name="Pukkila P.J."/>
        </authorList>
    </citation>
    <scope>NUCLEOTIDE SEQUENCE [LARGE SCALE GENOMIC DNA]</scope>
    <source>
        <strain evidence="9">Okayama-7 / 130 / ATCC MYA-4618 / FGSC 9003</strain>
    </source>
</reference>
<dbReference type="PANTHER" id="PTHR13021">
    <property type="entry name" value="PRE-MRNA-SPLICING FACTOR ISY1"/>
    <property type="match status" value="1"/>
</dbReference>
<evidence type="ECO:0000256" key="5">
    <source>
        <dbReference type="ARBA" id="ARBA00023187"/>
    </source>
</evidence>
<dbReference type="InterPro" id="IPR029012">
    <property type="entry name" value="Helix_hairpin_bin_sf"/>
</dbReference>